<sequence>MAYRSARRRYHLRPRRFPAKTRRLVRKSRSFPKRRYTPRRPVRRMSKRRLLSANATKKRDVLIGGTTVPPLPENVGALTVSADTSAVVLWCANARSLKRTGNLLDVQDPEAQRQHTLCFWRGIKETITIRTGNPAAWRWRRIVFSWKGPLPIAGSYGDYSYMPITTGNRERLQRSAVALPFPMVADLYAFLFRGLGINNASVVPQDWIDPVTAPVDTENVRIMYDKVHRITSGNEVGIVNTYRMWHPINKYIKYADQEVGGELSTSPFSVGSRVGLGDVYIVDIIVSNSGASEDFLDWLPTTTCYWHEK</sequence>
<name>A0A2K9LS05_9VIRU</name>
<protein>
    <submittedName>
        <fullName evidence="1">Capsid</fullName>
    </submittedName>
</protein>
<proteinExistence type="predicted"/>
<accession>A0A2K9LS05</accession>
<dbReference type="EMBL" id="KY487802">
    <property type="protein sequence ID" value="AUM61676.1"/>
    <property type="molecule type" value="Genomic_DNA"/>
</dbReference>
<organism evidence="1">
    <name type="scientific">uncultured virus</name>
    <dbReference type="NCBI Taxonomy" id="340016"/>
    <lineage>
        <taxon>Viruses</taxon>
        <taxon>environmental samples</taxon>
    </lineage>
</organism>
<evidence type="ECO:0000313" key="1">
    <source>
        <dbReference type="EMBL" id="AUM61676.1"/>
    </source>
</evidence>
<reference evidence="1" key="1">
    <citation type="submission" date="2017-01" db="EMBL/GenBank/DDBJ databases">
        <title>High-throughput sequencing uncovers low homogeneity in the biogeography of single-stranded DNA viruses.</title>
        <authorList>
            <person name="Pearson V.M."/>
            <person name="Rokyta D.R."/>
        </authorList>
    </citation>
    <scope>NUCLEOTIDE SEQUENCE</scope>
</reference>
<gene>
    <name evidence="1" type="primary">Cap</name>
</gene>